<feature type="region of interest" description="Disordered" evidence="10">
    <location>
        <begin position="455"/>
        <end position="499"/>
    </location>
</feature>
<feature type="region of interest" description="Disordered" evidence="10">
    <location>
        <begin position="99"/>
        <end position="153"/>
    </location>
</feature>
<evidence type="ECO:0000256" key="5">
    <source>
        <dbReference type="ARBA" id="ARBA00022490"/>
    </source>
</evidence>
<dbReference type="Pfam" id="PF09379">
    <property type="entry name" value="FERM_N"/>
    <property type="match status" value="1"/>
</dbReference>
<dbReference type="SUPFAM" id="SSF50156">
    <property type="entry name" value="PDZ domain-like"/>
    <property type="match status" value="1"/>
</dbReference>
<dbReference type="SMART" id="SM01195">
    <property type="entry name" value="FA"/>
    <property type="match status" value="1"/>
</dbReference>
<evidence type="ECO:0000259" key="11">
    <source>
        <dbReference type="PROSITE" id="PS50055"/>
    </source>
</evidence>
<dbReference type="PRINTS" id="PR00700">
    <property type="entry name" value="PRTYPHPHTASE"/>
</dbReference>
<dbReference type="InterPro" id="IPR019748">
    <property type="entry name" value="FERM_central"/>
</dbReference>
<dbReference type="PROSITE" id="PS00661">
    <property type="entry name" value="FERM_2"/>
    <property type="match status" value="1"/>
</dbReference>
<feature type="domain" description="PDZ" evidence="14">
    <location>
        <begin position="595"/>
        <end position="667"/>
    </location>
</feature>
<dbReference type="SUPFAM" id="SSF50729">
    <property type="entry name" value="PH domain-like"/>
    <property type="match status" value="1"/>
</dbReference>
<dbReference type="Gene3D" id="2.30.42.10">
    <property type="match status" value="1"/>
</dbReference>
<dbReference type="InterPro" id="IPR018979">
    <property type="entry name" value="FERM_N"/>
</dbReference>
<dbReference type="InterPro" id="IPR035963">
    <property type="entry name" value="FERM_2"/>
</dbReference>
<reference evidence="16" key="4">
    <citation type="submission" date="2015-06" db="UniProtKB">
        <authorList>
            <consortium name="EnsemblMetazoa"/>
        </authorList>
    </citation>
    <scope>IDENTIFICATION</scope>
</reference>
<keyword evidence="15" id="KW-0675">Receptor</keyword>
<dbReference type="GO" id="GO:0048666">
    <property type="term" value="P:neuron development"/>
    <property type="evidence" value="ECO:0007669"/>
    <property type="project" value="UniProtKB-ARBA"/>
</dbReference>
<dbReference type="Pfam" id="PF08736">
    <property type="entry name" value="FA"/>
    <property type="match status" value="1"/>
</dbReference>
<dbReference type="InterPro" id="IPR014352">
    <property type="entry name" value="FERM/acyl-CoA-bd_prot_sf"/>
</dbReference>
<keyword evidence="6" id="KW-0378">Hydrolase</keyword>
<organism evidence="15">
    <name type="scientific">Anopheles darlingi</name>
    <name type="common">Mosquito</name>
    <dbReference type="NCBI Taxonomy" id="43151"/>
    <lineage>
        <taxon>Eukaryota</taxon>
        <taxon>Metazoa</taxon>
        <taxon>Ecdysozoa</taxon>
        <taxon>Arthropoda</taxon>
        <taxon>Hexapoda</taxon>
        <taxon>Insecta</taxon>
        <taxon>Pterygota</taxon>
        <taxon>Neoptera</taxon>
        <taxon>Endopterygota</taxon>
        <taxon>Diptera</taxon>
        <taxon>Nematocera</taxon>
        <taxon>Culicoidea</taxon>
        <taxon>Culicidae</taxon>
        <taxon>Anophelinae</taxon>
        <taxon>Anopheles</taxon>
    </lineage>
</organism>
<evidence type="ECO:0000256" key="1">
    <source>
        <dbReference type="ARBA" id="ARBA00004245"/>
    </source>
</evidence>
<dbReference type="OMA" id="MIRECRH"/>
<dbReference type="PROSITE" id="PS00383">
    <property type="entry name" value="TYR_PHOSPHATASE_1"/>
    <property type="match status" value="1"/>
</dbReference>
<feature type="domain" description="FERM" evidence="13">
    <location>
        <begin position="30"/>
        <end position="404"/>
    </location>
</feature>
<dbReference type="VEuPathDB" id="VectorBase:ADAC004382"/>
<dbReference type="FunFam" id="2.30.29.30:FF:000002">
    <property type="entry name" value="Band 4.1-like protein 5 isoform 1"/>
    <property type="match status" value="1"/>
</dbReference>
<dbReference type="EC" id="3.1.3.48" evidence="4"/>
<dbReference type="InterPro" id="IPR016130">
    <property type="entry name" value="Tyr_Pase_AS"/>
</dbReference>
<feature type="compositionally biased region" description="Low complexity" evidence="10">
    <location>
        <begin position="112"/>
        <end position="122"/>
    </location>
</feature>
<dbReference type="InterPro" id="IPR014847">
    <property type="entry name" value="FA"/>
</dbReference>
<dbReference type="SUPFAM" id="SSF47031">
    <property type="entry name" value="Second domain of FERM"/>
    <property type="match status" value="1"/>
</dbReference>
<feature type="compositionally biased region" description="Polar residues" evidence="10">
    <location>
        <begin position="484"/>
        <end position="495"/>
    </location>
</feature>
<feature type="region of interest" description="Disordered" evidence="10">
    <location>
        <begin position="1087"/>
        <end position="1153"/>
    </location>
</feature>
<evidence type="ECO:0000259" key="14">
    <source>
        <dbReference type="PROSITE" id="PS50106"/>
    </source>
</evidence>
<dbReference type="PROSITE" id="PS50106">
    <property type="entry name" value="PDZ"/>
    <property type="match status" value="1"/>
</dbReference>
<feature type="region of interest" description="Disordered" evidence="10">
    <location>
        <begin position="943"/>
        <end position="974"/>
    </location>
</feature>
<reference evidence="15 17" key="1">
    <citation type="journal article" date="2010" name="BMC Genomics">
        <title>Combination of measures distinguishes pre-miRNAs from other stem-loops in the genome of the newly sequenced Anopheles darlingi.</title>
        <authorList>
            <person name="Mendes N.D."/>
            <person name="Freitas A.T."/>
            <person name="Vasconcelos A.T."/>
            <person name="Sagot M.F."/>
        </authorList>
    </citation>
    <scope>NUCLEOTIDE SEQUENCE</scope>
</reference>
<evidence type="ECO:0000256" key="4">
    <source>
        <dbReference type="ARBA" id="ARBA00013064"/>
    </source>
</evidence>
<feature type="compositionally biased region" description="Low complexity" evidence="10">
    <location>
        <begin position="1110"/>
        <end position="1121"/>
    </location>
</feature>
<dbReference type="PROSITE" id="PS50057">
    <property type="entry name" value="FERM_3"/>
    <property type="match status" value="1"/>
</dbReference>
<dbReference type="EMBL" id="ADMH02001152">
    <property type="protein sequence ID" value="ETN63886.1"/>
    <property type="molecule type" value="Genomic_DNA"/>
</dbReference>
<comment type="subcellular location">
    <subcellularLocation>
        <location evidence="2">Cell junction</location>
    </subcellularLocation>
    <subcellularLocation>
        <location evidence="1">Cytoplasm</location>
        <location evidence="1">Cytoskeleton</location>
    </subcellularLocation>
</comment>
<dbReference type="CDD" id="cd06706">
    <property type="entry name" value="PDZ_PTPN3-4-like"/>
    <property type="match status" value="1"/>
</dbReference>
<feature type="compositionally biased region" description="Gly residues" evidence="10">
    <location>
        <begin position="468"/>
        <end position="483"/>
    </location>
</feature>
<proteinExistence type="inferred from homology"/>
<evidence type="ECO:0000256" key="10">
    <source>
        <dbReference type="SAM" id="MobiDB-lite"/>
    </source>
</evidence>
<dbReference type="SMART" id="SM01196">
    <property type="entry name" value="FERM_C"/>
    <property type="match status" value="1"/>
</dbReference>
<keyword evidence="9" id="KW-0206">Cytoskeleton</keyword>
<dbReference type="InterPro" id="IPR018980">
    <property type="entry name" value="FERM_PH-like_C"/>
</dbReference>
<feature type="compositionally biased region" description="Low complexity" evidence="10">
    <location>
        <begin position="130"/>
        <end position="146"/>
    </location>
</feature>
<dbReference type="GO" id="GO:0070161">
    <property type="term" value="C:anchoring junction"/>
    <property type="evidence" value="ECO:0007669"/>
    <property type="project" value="UniProtKB-SubCell"/>
</dbReference>
<feature type="domain" description="Tyrosine-protein phosphatase" evidence="11">
    <location>
        <begin position="729"/>
        <end position="1047"/>
    </location>
</feature>
<dbReference type="FunFam" id="1.20.80.10:FF:000003">
    <property type="entry name" value="Tyrosine-protein phosphatase non-receptor type 4"/>
    <property type="match status" value="1"/>
</dbReference>
<reference evidence="15" key="2">
    <citation type="submission" date="2010-05" db="EMBL/GenBank/DDBJ databases">
        <authorList>
            <person name="Almeida L.G."/>
            <person name="Nicolas M.F."/>
            <person name="Souza R.C."/>
            <person name="Vasconcelos A.T.R."/>
        </authorList>
    </citation>
    <scope>NUCLEOTIDE SEQUENCE</scope>
</reference>
<dbReference type="GO" id="GO:0071944">
    <property type="term" value="C:cell periphery"/>
    <property type="evidence" value="ECO:0007669"/>
    <property type="project" value="UniProtKB-ARBA"/>
</dbReference>
<dbReference type="EnsemblMetazoa" id="ADAC004382-RA">
    <property type="protein sequence ID" value="ADAC004382-PA"/>
    <property type="gene ID" value="ADAC004382"/>
</dbReference>
<dbReference type="PANTHER" id="PTHR45706:SF4">
    <property type="entry name" value="TYROSINE-PROTEIN PHOSPHATASE"/>
    <property type="match status" value="1"/>
</dbReference>
<evidence type="ECO:0000256" key="9">
    <source>
        <dbReference type="ARBA" id="ARBA00023212"/>
    </source>
</evidence>
<dbReference type="SUPFAM" id="SSF52799">
    <property type="entry name" value="(Phosphotyrosine protein) phosphatases II"/>
    <property type="match status" value="1"/>
</dbReference>
<name>W5JIE0_ANODA</name>
<dbReference type="Pfam" id="PF00595">
    <property type="entry name" value="PDZ"/>
    <property type="match status" value="1"/>
</dbReference>
<dbReference type="AlphaFoldDB" id="W5JIE0"/>
<dbReference type="STRING" id="43151.W5JIE0"/>
<dbReference type="eggNOG" id="KOG0792">
    <property type="taxonomic scope" value="Eukaryota"/>
</dbReference>
<dbReference type="GO" id="GO:0016020">
    <property type="term" value="C:membrane"/>
    <property type="evidence" value="ECO:0007669"/>
    <property type="project" value="UniProtKB-ARBA"/>
</dbReference>
<evidence type="ECO:0000256" key="2">
    <source>
        <dbReference type="ARBA" id="ARBA00004282"/>
    </source>
</evidence>
<dbReference type="Pfam" id="PF09380">
    <property type="entry name" value="FERM_C"/>
    <property type="match status" value="1"/>
</dbReference>
<dbReference type="InterPro" id="IPR000387">
    <property type="entry name" value="Tyr_Pase_dom"/>
</dbReference>
<dbReference type="GO" id="GO:0005856">
    <property type="term" value="C:cytoskeleton"/>
    <property type="evidence" value="ECO:0007669"/>
    <property type="project" value="UniProtKB-SubCell"/>
</dbReference>
<dbReference type="CDD" id="cd13189">
    <property type="entry name" value="FERM_C_PTPN4_PTPN3_like"/>
    <property type="match status" value="1"/>
</dbReference>
<keyword evidence="8" id="KW-0965">Cell junction</keyword>
<feature type="region of interest" description="Disordered" evidence="10">
    <location>
        <begin position="558"/>
        <end position="580"/>
    </location>
</feature>
<dbReference type="InterPro" id="IPR036034">
    <property type="entry name" value="PDZ_sf"/>
</dbReference>
<dbReference type="InterPro" id="IPR000299">
    <property type="entry name" value="FERM_domain"/>
</dbReference>
<dbReference type="CDD" id="cd14473">
    <property type="entry name" value="FERM_B-lobe"/>
    <property type="match status" value="1"/>
</dbReference>
<dbReference type="VEuPathDB" id="VectorBase:ADAR2_006633"/>
<keyword evidence="5" id="KW-0963">Cytoplasm</keyword>
<evidence type="ECO:0000259" key="12">
    <source>
        <dbReference type="PROSITE" id="PS50056"/>
    </source>
</evidence>
<dbReference type="InterPro" id="IPR029021">
    <property type="entry name" value="Prot-tyrosine_phosphatase-like"/>
</dbReference>
<dbReference type="InterPro" id="IPR001478">
    <property type="entry name" value="PDZ"/>
</dbReference>
<dbReference type="SMART" id="SM00404">
    <property type="entry name" value="PTPc_motif"/>
    <property type="match status" value="1"/>
</dbReference>
<dbReference type="SMART" id="SM00228">
    <property type="entry name" value="PDZ"/>
    <property type="match status" value="1"/>
</dbReference>
<keyword evidence="17" id="KW-1185">Reference proteome</keyword>
<evidence type="ECO:0000256" key="6">
    <source>
        <dbReference type="ARBA" id="ARBA00022801"/>
    </source>
</evidence>
<evidence type="ECO:0000256" key="3">
    <source>
        <dbReference type="ARBA" id="ARBA00009649"/>
    </source>
</evidence>
<dbReference type="FunCoup" id="W5JIE0">
    <property type="interactions" value="1408"/>
</dbReference>
<dbReference type="SMART" id="SM00194">
    <property type="entry name" value="PTPc"/>
    <property type="match status" value="1"/>
</dbReference>
<evidence type="ECO:0000313" key="16">
    <source>
        <dbReference type="EnsemblMetazoa" id="ADAC004382-PA"/>
    </source>
</evidence>
<dbReference type="Gene3D" id="3.90.190.10">
    <property type="entry name" value="Protein tyrosine phosphatase superfamily"/>
    <property type="match status" value="1"/>
</dbReference>
<dbReference type="PANTHER" id="PTHR45706">
    <property type="entry name" value="TYROSINE-PROTEIN PHOSPHATASE"/>
    <property type="match status" value="1"/>
</dbReference>
<dbReference type="PROSITE" id="PS50056">
    <property type="entry name" value="TYR_PHOSPHATASE_2"/>
    <property type="match status" value="1"/>
</dbReference>
<evidence type="ECO:0000313" key="17">
    <source>
        <dbReference type="Proteomes" id="UP000000673"/>
    </source>
</evidence>
<evidence type="ECO:0000313" key="15">
    <source>
        <dbReference type="EMBL" id="ETN63886.1"/>
    </source>
</evidence>
<dbReference type="InterPro" id="IPR000242">
    <property type="entry name" value="PTP_cat"/>
</dbReference>
<dbReference type="GO" id="GO:0009887">
    <property type="term" value="P:animal organ morphogenesis"/>
    <property type="evidence" value="ECO:0007669"/>
    <property type="project" value="UniProtKB-ARBA"/>
</dbReference>
<evidence type="ECO:0000256" key="7">
    <source>
        <dbReference type="ARBA" id="ARBA00022912"/>
    </source>
</evidence>
<dbReference type="SMART" id="SM00295">
    <property type="entry name" value="B41"/>
    <property type="match status" value="1"/>
</dbReference>
<dbReference type="Gene3D" id="3.10.20.90">
    <property type="entry name" value="Phosphatidylinositol 3-kinase Catalytic Subunit, Chain A, domain 1"/>
    <property type="match status" value="1"/>
</dbReference>
<dbReference type="Proteomes" id="UP000000673">
    <property type="component" value="Unassembled WGS sequence"/>
</dbReference>
<dbReference type="InterPro" id="IPR003595">
    <property type="entry name" value="Tyr_Pase_cat"/>
</dbReference>
<keyword evidence="7" id="KW-0904">Protein phosphatase</keyword>
<dbReference type="InterPro" id="IPR019747">
    <property type="entry name" value="FERM_CS"/>
</dbReference>
<dbReference type="Pfam" id="PF00373">
    <property type="entry name" value="FERM_M"/>
    <property type="match status" value="1"/>
</dbReference>
<feature type="domain" description="Tyrosine specific protein phosphatases" evidence="12">
    <location>
        <begin position="980"/>
        <end position="1038"/>
    </location>
</feature>
<sequence>MLERVRFGGFSGTYKVRSAELARDRKTQTKPVTVLFLDESTHTFHLDKRAKGAELLELVYQHVELSERDYFGLQFPSAGDCDLPGAVSVAGLTHSNGVASGASGTHKDPACGSSTNSNSSIGGTSGGAGETTSSPSTATSASFPSGRQPVRWLDPNKSFRKQLNGVRASLNRLAMVRSGVGQEDGAGAAAYTPLLLFRVKFYVTDPSRLHEEYTRYQFYLQIRRDVYQGRLPVGLNTACLLASYTVQAELGDYNPLEHTPGYLSELQLLPEQTEEAEHRISELHKLHRGQLPADAEYNYLDHAKRLELYGIDFHRATDSSGKELALGVSSVGLLVYQNRTRINTFSWSKVVKVSFKRKDFFIQLAREPSEHYDTLLGFSMGSHRNAKLLWKACVEHHSFFRLKKPHRSTRSFLPLTLRSKFHYSGRTELQAVTESRQRGKVAKIFIRSPSKRLLTVSRPHSPPMLNGQNGGGGGGAVTDGGSGSCNENGSQNGGTASVVGNKGQLSLLSITKATRTYDKVTSKTPSIPRKAWEQQSDEPTFIEHCTRTSMPMFDAPPAYGGLNGSTNHDGGNQQQQQSAGGLISPSLDEAAGLVTIHLTADEQGRFGFNVKGGIDLGLPIVVSRVAPHTPADKSTPRVCEGDQVVRINGRDVSGMAYDQVVALIRASREYQGGDLLLTLKPANPLLGFAEEEPLYQYVPEESDIVPLNGDQQFTQSLLLLRDGLASGALLAQYEQLYRKNPELAITEARKSENVAKNRYRDISPYDCTRVVLQHPGEGGDYINANYVNMEIPPTRTTNRYIATQGPLPTTVNDFWRMVQQESSHLVVMLTTVKESGRTKCHQYWPSADDEPLVPSAGLSIRCLSEKADETGSFVFRDLVMTDERTKERRTIQHMQYLAWPDHGVPADPNLFLQFTERVRSARATTLPLEIEASLKNVKLRSVDDNGGLDNAERRVLHTDSDESPNDMPSSTSVHQYISASNPPIIVHCSAGIGRTGVLILMDTALALMEAREPIYPLYIVQAMRDQRPCMVQNVSQYRFVCECICAAYLQQAAKEEEEAANRASSASPLAPASPGIIGSLLPKSIPSMASPEETALDTPAGSEKKASSPTIVTTDAAIITASSPTRNGGGGASDPDAVSSNRDSLKEGRRSTSTQVILYDQDKRTAILIDE</sequence>
<evidence type="ECO:0000259" key="13">
    <source>
        <dbReference type="PROSITE" id="PS50057"/>
    </source>
</evidence>
<dbReference type="Gene3D" id="1.20.80.10">
    <property type="match status" value="1"/>
</dbReference>
<reference evidence="15" key="3">
    <citation type="journal article" date="2013" name="Nucleic Acids Res.">
        <title>The genome of Anopheles darlingi, the main neotropical malaria vector.</title>
        <authorList>
            <person name="Marinotti O."/>
            <person name="Cerqueira G.C."/>
            <person name="de Almeida L.G."/>
            <person name="Ferro M.I."/>
            <person name="Loreto E.L."/>
            <person name="Zaha A."/>
            <person name="Teixeira S.M."/>
            <person name="Wespiser A.R."/>
            <person name="Almeida E Silva A."/>
            <person name="Schlindwein A.D."/>
            <person name="Pacheco A.C."/>
            <person name="Silva A.L."/>
            <person name="Graveley B.R."/>
            <person name="Walenz B.P."/>
            <person name="Lima Bde A."/>
            <person name="Ribeiro C.A."/>
            <person name="Nunes-Silva C.G."/>
            <person name="de Carvalho C.R."/>
            <person name="Soares C.M."/>
            <person name="de Menezes C.B."/>
            <person name="Matiolli C."/>
            <person name="Caffrey D."/>
            <person name="Araujo D.A."/>
            <person name="de Oliveira D.M."/>
            <person name="Golenbock D."/>
            <person name="Grisard E.C."/>
            <person name="Fantinatti-Garboggini F."/>
            <person name="de Carvalho F.M."/>
            <person name="Barcellos F.G."/>
            <person name="Prosdocimi F."/>
            <person name="May G."/>
            <person name="Azevedo Junior G.M."/>
            <person name="Guimaraes G.M."/>
            <person name="Goldman G.H."/>
            <person name="Padilha I.Q."/>
            <person name="Batista Jda S."/>
            <person name="Ferro J.A."/>
            <person name="Ribeiro J.M."/>
            <person name="Fietto J.L."/>
            <person name="Dabbas K.M."/>
            <person name="Cerdeira L."/>
            <person name="Agnez-Lima L.F."/>
            <person name="Brocchi M."/>
            <person name="de Carvalho M.O."/>
            <person name="Teixeira Mde M."/>
            <person name="Diniz Maia Mde M."/>
            <person name="Goldman M.H."/>
            <person name="Cruz Schneider M.P."/>
            <person name="Felipe M.S."/>
            <person name="Hungria M."/>
            <person name="Nicolas M.F."/>
            <person name="Pereira M."/>
            <person name="Montes M.A."/>
            <person name="Cantao M.E."/>
            <person name="Vincentz M."/>
            <person name="Rafael M.S."/>
            <person name="Silverman N."/>
            <person name="Stoco P.H."/>
            <person name="Souza R.C."/>
            <person name="Vicentini R."/>
            <person name="Gazzinelli R.T."/>
            <person name="Neves Rde O."/>
            <person name="Silva R."/>
            <person name="Astolfi-Filho S."/>
            <person name="Maciel T.E."/>
            <person name="Urmenyi T.P."/>
            <person name="Tadei W.P."/>
            <person name="Camargo E.P."/>
            <person name="de Vasconcelos A.T."/>
        </authorList>
    </citation>
    <scope>NUCLEOTIDE SEQUENCE</scope>
</reference>
<dbReference type="Pfam" id="PF00102">
    <property type="entry name" value="Y_phosphatase"/>
    <property type="match status" value="2"/>
</dbReference>
<dbReference type="InterPro" id="IPR019749">
    <property type="entry name" value="Band_41_domain"/>
</dbReference>
<accession>W5JIE0</accession>
<dbReference type="InterPro" id="IPR011993">
    <property type="entry name" value="PH-like_dom_sf"/>
</dbReference>
<dbReference type="InterPro" id="IPR029071">
    <property type="entry name" value="Ubiquitin-like_domsf"/>
</dbReference>
<gene>
    <name evidence="15" type="ORF">AND_004382</name>
</gene>
<evidence type="ECO:0000256" key="8">
    <source>
        <dbReference type="ARBA" id="ARBA00022949"/>
    </source>
</evidence>
<dbReference type="InterPro" id="IPR041783">
    <property type="entry name" value="PTPN3/4_FERM_C"/>
</dbReference>
<dbReference type="HOGENOM" id="CLU_001645_7_0_1"/>
<dbReference type="SUPFAM" id="SSF54236">
    <property type="entry name" value="Ubiquitin-like"/>
    <property type="match status" value="1"/>
</dbReference>
<dbReference type="GO" id="GO:0004725">
    <property type="term" value="F:protein tyrosine phosphatase activity"/>
    <property type="evidence" value="ECO:0007669"/>
    <property type="project" value="UniProtKB-EC"/>
</dbReference>
<feature type="compositionally biased region" description="Basic and acidic residues" evidence="10">
    <location>
        <begin position="950"/>
        <end position="960"/>
    </location>
</feature>
<comment type="similarity">
    <text evidence="3">Belongs to the protein-tyrosine phosphatase family. Non-receptor class subfamily.</text>
</comment>
<dbReference type="PROSITE" id="PS50055">
    <property type="entry name" value="TYR_PHOSPHATASE_PTP"/>
    <property type="match status" value="1"/>
</dbReference>
<dbReference type="Gene3D" id="2.30.29.30">
    <property type="entry name" value="Pleckstrin-homology domain (PH domain)/Phosphotyrosine-binding domain (PTB)"/>
    <property type="match status" value="1"/>
</dbReference>
<protein>
    <recommendedName>
        <fullName evidence="4">protein-tyrosine-phosphatase</fullName>
        <ecNumber evidence="4">3.1.3.48</ecNumber>
    </recommendedName>
</protein>